<dbReference type="Proteomes" id="UP000295361">
    <property type="component" value="Unassembled WGS sequence"/>
</dbReference>
<dbReference type="SUPFAM" id="SSF53850">
    <property type="entry name" value="Periplasmic binding protein-like II"/>
    <property type="match status" value="1"/>
</dbReference>
<dbReference type="AlphaFoldDB" id="A0A4V3CTT3"/>
<accession>A0A4V3CTT3</accession>
<dbReference type="Gene3D" id="3.40.190.10">
    <property type="entry name" value="Periplasmic binding protein-like II"/>
    <property type="match status" value="2"/>
</dbReference>
<proteinExistence type="predicted"/>
<name>A0A4V3CTT3_9BURK</name>
<protein>
    <submittedName>
        <fullName evidence="1">Amino acid ABC transporter substrate-binding protein (PAAT family)</fullName>
    </submittedName>
</protein>
<comment type="caution">
    <text evidence="1">The sequence shown here is derived from an EMBL/GenBank/DDBJ whole genome shotgun (WGS) entry which is preliminary data.</text>
</comment>
<dbReference type="RefSeq" id="WP_166651793.1">
    <property type="nucleotide sequence ID" value="NZ_SNXS01000001.1"/>
</dbReference>
<evidence type="ECO:0000313" key="2">
    <source>
        <dbReference type="Proteomes" id="UP000295361"/>
    </source>
</evidence>
<sequence>MTMATSLPAPARHLAWHKAMALLLCLQLLWPATVVAEPARLRIAQTEGMGYPLLTLNGPSEVSGGFLKELGDRVAELLGTQAEHIVYSRRRVEQAVLGGSADMLCYSSPLWVKNVDEHWTIALLPQIERVVVPAASSLVYGGPEDLAGMRIAVMLGYNFPALQPLFDSGRATRVNETRVDLLFRQLELGIADAMIVSEAEIEGYFKTRPAERERYKVSSKAYSSVDTRCLVSPQSNWALTAIDRALLTMLKSGEIARMAQRYGMSMR</sequence>
<dbReference type="InParanoid" id="A0A4V3CTT3"/>
<dbReference type="PANTHER" id="PTHR35936:SF6">
    <property type="entry name" value="AMINO ACID ABC TRANSPORTER SUBSTRATE-BINDING PAAT FAMILY PROTEIN"/>
    <property type="match status" value="1"/>
</dbReference>
<dbReference type="PANTHER" id="PTHR35936">
    <property type="entry name" value="MEMBRANE-BOUND LYTIC MUREIN TRANSGLYCOSYLASE F"/>
    <property type="match status" value="1"/>
</dbReference>
<evidence type="ECO:0000313" key="1">
    <source>
        <dbReference type="EMBL" id="TDP74038.1"/>
    </source>
</evidence>
<reference evidence="1 2" key="1">
    <citation type="submission" date="2019-03" db="EMBL/GenBank/DDBJ databases">
        <title>Genomic Encyclopedia of Type Strains, Phase IV (KMG-IV): sequencing the most valuable type-strain genomes for metagenomic binning, comparative biology and taxonomic classification.</title>
        <authorList>
            <person name="Goeker M."/>
        </authorList>
    </citation>
    <scope>NUCLEOTIDE SEQUENCE [LARGE SCALE GENOMIC DNA]</scope>
    <source>
        <strain evidence="1 2">DSM 16998</strain>
    </source>
</reference>
<organism evidence="1 2">
    <name type="scientific">Roseateles toxinivorans</name>
    <dbReference type="NCBI Taxonomy" id="270368"/>
    <lineage>
        <taxon>Bacteria</taxon>
        <taxon>Pseudomonadati</taxon>
        <taxon>Pseudomonadota</taxon>
        <taxon>Betaproteobacteria</taxon>
        <taxon>Burkholderiales</taxon>
        <taxon>Sphaerotilaceae</taxon>
        <taxon>Roseateles</taxon>
    </lineage>
</organism>
<keyword evidence="2" id="KW-1185">Reference proteome</keyword>
<gene>
    <name evidence="1" type="ORF">DES47_10184</name>
</gene>
<dbReference type="EMBL" id="SNXS01000001">
    <property type="protein sequence ID" value="TDP74038.1"/>
    <property type="molecule type" value="Genomic_DNA"/>
</dbReference>